<dbReference type="Proteomes" id="UP000600365">
    <property type="component" value="Unassembled WGS sequence"/>
</dbReference>
<dbReference type="AlphaFoldDB" id="A0A917YB98"/>
<evidence type="ECO:0000313" key="1">
    <source>
        <dbReference type="EMBL" id="GGN82417.1"/>
    </source>
</evidence>
<dbReference type="RefSeq" id="WP_189190098.1">
    <property type="nucleotide sequence ID" value="NZ_BMMM01000015.1"/>
</dbReference>
<sequence length="147" mass="14561">MGKGKAVLHEASSQASSQAAPGAEKWVLVGNAVAATVSAVSCVVAMADPGVLLQGDTPGGGIELYVQAYAVRQLPLTAAVLASLTARYRRHLMPVLVVSGIAQVGDALIGATSGIPGMAVGGTVAAALHLASAAWLGKRRTPAALPA</sequence>
<evidence type="ECO:0000313" key="2">
    <source>
        <dbReference type="Proteomes" id="UP000600365"/>
    </source>
</evidence>
<proteinExistence type="predicted"/>
<dbReference type="EMBL" id="BMMM01000015">
    <property type="protein sequence ID" value="GGN82417.1"/>
    <property type="molecule type" value="Genomic_DNA"/>
</dbReference>
<protein>
    <submittedName>
        <fullName evidence="1">Uncharacterized protein</fullName>
    </submittedName>
</protein>
<accession>A0A917YB98</accession>
<reference evidence="1 2" key="1">
    <citation type="journal article" date="2014" name="Int. J. Syst. Evol. Microbiol.">
        <title>Complete genome sequence of Corynebacterium casei LMG S-19264T (=DSM 44701T), isolated from a smear-ripened cheese.</title>
        <authorList>
            <consortium name="US DOE Joint Genome Institute (JGI-PGF)"/>
            <person name="Walter F."/>
            <person name="Albersmeier A."/>
            <person name="Kalinowski J."/>
            <person name="Ruckert C."/>
        </authorList>
    </citation>
    <scope>NUCLEOTIDE SEQUENCE [LARGE SCALE GENOMIC DNA]</scope>
    <source>
        <strain evidence="1 2">CGMCC 4.7111</strain>
    </source>
</reference>
<organism evidence="1 2">
    <name type="scientific">Streptomyces albiflavescens</name>
    <dbReference type="NCBI Taxonomy" id="1623582"/>
    <lineage>
        <taxon>Bacteria</taxon>
        <taxon>Bacillati</taxon>
        <taxon>Actinomycetota</taxon>
        <taxon>Actinomycetes</taxon>
        <taxon>Kitasatosporales</taxon>
        <taxon>Streptomycetaceae</taxon>
        <taxon>Streptomyces</taxon>
    </lineage>
</organism>
<keyword evidence="2" id="KW-1185">Reference proteome</keyword>
<gene>
    <name evidence="1" type="ORF">GCM10011579_069980</name>
</gene>
<name>A0A917YB98_9ACTN</name>
<comment type="caution">
    <text evidence="1">The sequence shown here is derived from an EMBL/GenBank/DDBJ whole genome shotgun (WGS) entry which is preliminary data.</text>
</comment>